<comment type="caution">
    <text evidence="3">The sequence shown here is derived from an EMBL/GenBank/DDBJ whole genome shotgun (WGS) entry which is preliminary data.</text>
</comment>
<evidence type="ECO:0000256" key="1">
    <source>
        <dbReference type="SAM" id="MobiDB-lite"/>
    </source>
</evidence>
<evidence type="ECO:0000313" key="3">
    <source>
        <dbReference type="EMBL" id="KAF9738926.1"/>
    </source>
</evidence>
<gene>
    <name evidence="3" type="ORF">PMIN01_01560</name>
</gene>
<feature type="chain" id="PRO_5040376571" description="DUF3431 domain containing protein" evidence="2">
    <location>
        <begin position="24"/>
        <end position="357"/>
    </location>
</feature>
<dbReference type="PANTHER" id="PTHR37490">
    <property type="entry name" value="EXPRESSED PROTEIN"/>
    <property type="match status" value="1"/>
</dbReference>
<accession>A0A9P6KUF4</accession>
<keyword evidence="2" id="KW-0732">Signal</keyword>
<dbReference type="OrthoDB" id="426718at2759"/>
<dbReference type="AlphaFoldDB" id="A0A9P6KUF4"/>
<reference evidence="3" key="1">
    <citation type="journal article" date="2020" name="Mol. Plant Microbe Interact.">
        <title>Genome Sequence of the Biocontrol Agent Coniothyrium minitans strain Conio (IMI 134523).</title>
        <authorList>
            <person name="Patel D."/>
            <person name="Shittu T.A."/>
            <person name="Baroncelli R."/>
            <person name="Muthumeenakshi S."/>
            <person name="Osborne T.H."/>
            <person name="Janganan T.K."/>
            <person name="Sreenivasaprasad S."/>
        </authorList>
    </citation>
    <scope>NUCLEOTIDE SEQUENCE</scope>
    <source>
        <strain evidence="3">Conio</strain>
    </source>
</reference>
<feature type="region of interest" description="Disordered" evidence="1">
    <location>
        <begin position="37"/>
        <end position="61"/>
    </location>
</feature>
<sequence length="357" mass="40647">MSFYRRLPGRTAALALLSWLVVALVLHLRAERQLSTHDRSTSAGITSPPPPGAATSAESRSSNAAIAFQDEAGTRPRRTAVVVAKTAFENATWLDDYFPQWEKNIYSVGDGETKMKIPKNKGRESMVYLSYIIDNYDRLPDNVLFLHPNRYQWHNDDPDYDGVPMLRHFQMPYLEQEGYVNIRCAWSMGCPDEIKPFAEEGEHRAQVHAGGDYKKAFHVLFPGLDVPKSVGVSCCAQFAATKEKVRERKKSDYLRYRKWLVETDLEDAISGRIMEYSWHSTFSRLAIRPPVIFGKDPVHCPSAQVCYCKVFGLCNLQCEEQGSCQNRYTLPPFATLPEGWPYIGWGQEYRERAGSED</sequence>
<keyword evidence="4" id="KW-1185">Reference proteome</keyword>
<proteinExistence type="predicted"/>
<evidence type="ECO:0000256" key="2">
    <source>
        <dbReference type="SAM" id="SignalP"/>
    </source>
</evidence>
<dbReference type="Proteomes" id="UP000756921">
    <property type="component" value="Unassembled WGS sequence"/>
</dbReference>
<organism evidence="3 4">
    <name type="scientific">Paraphaeosphaeria minitans</name>
    <dbReference type="NCBI Taxonomy" id="565426"/>
    <lineage>
        <taxon>Eukaryota</taxon>
        <taxon>Fungi</taxon>
        <taxon>Dikarya</taxon>
        <taxon>Ascomycota</taxon>
        <taxon>Pezizomycotina</taxon>
        <taxon>Dothideomycetes</taxon>
        <taxon>Pleosporomycetidae</taxon>
        <taxon>Pleosporales</taxon>
        <taxon>Massarineae</taxon>
        <taxon>Didymosphaeriaceae</taxon>
        <taxon>Paraphaeosphaeria</taxon>
    </lineage>
</organism>
<evidence type="ECO:0000313" key="4">
    <source>
        <dbReference type="Proteomes" id="UP000756921"/>
    </source>
</evidence>
<dbReference type="PANTHER" id="PTHR37490:SF3">
    <property type="entry name" value="DUF3431 DOMAIN CONTAINING PROTEIN"/>
    <property type="match status" value="1"/>
</dbReference>
<evidence type="ECO:0008006" key="5">
    <source>
        <dbReference type="Google" id="ProtNLM"/>
    </source>
</evidence>
<protein>
    <recommendedName>
        <fullName evidence="5">DUF3431 domain containing protein</fullName>
    </recommendedName>
</protein>
<dbReference type="EMBL" id="WJXW01000002">
    <property type="protein sequence ID" value="KAF9738926.1"/>
    <property type="molecule type" value="Genomic_DNA"/>
</dbReference>
<name>A0A9P6KUF4_9PLEO</name>
<dbReference type="Pfam" id="PF11913">
    <property type="entry name" value="DUF3431"/>
    <property type="match status" value="1"/>
</dbReference>
<feature type="signal peptide" evidence="2">
    <location>
        <begin position="1"/>
        <end position="23"/>
    </location>
</feature>
<dbReference type="InterPro" id="IPR021838">
    <property type="entry name" value="DUF3431"/>
</dbReference>